<evidence type="ECO:0000313" key="1">
    <source>
        <dbReference type="EMBL" id="AVZ45607.1"/>
    </source>
</evidence>
<keyword evidence="2" id="KW-1185">Reference proteome</keyword>
<name>A0A494RH12_9CAUD</name>
<proteinExistence type="predicted"/>
<organism evidence="1 2">
    <name type="scientific">Escherichia phage vB_EcoM-Ro157lw</name>
    <dbReference type="NCBI Taxonomy" id="2144177"/>
    <lineage>
        <taxon>Viruses</taxon>
        <taxon>Duplodnaviria</taxon>
        <taxon>Heunggongvirae</taxon>
        <taxon>Uroviricota</taxon>
        <taxon>Caudoviricetes</taxon>
        <taxon>Lindbergviridae</taxon>
        <taxon>Wifcevirus</taxon>
        <taxon>Wifcevirus Ro157lw</taxon>
    </lineage>
</organism>
<dbReference type="Proteomes" id="UP000294705">
    <property type="component" value="Segment"/>
</dbReference>
<protein>
    <submittedName>
        <fullName evidence="1">Uncharacterized protein</fullName>
    </submittedName>
</protein>
<dbReference type="EMBL" id="MH051335">
    <property type="protein sequence ID" value="AVZ45607.1"/>
    <property type="molecule type" value="Genomic_DNA"/>
</dbReference>
<reference evidence="1 2" key="1">
    <citation type="submission" date="2018-03" db="EMBL/GenBank/DDBJ databases">
        <title>Genomics characterization of novel bacteriophages specific to non-O157 and O157 Shiga toxin-producing Escherichia coli (STEC) in non-fecal composts.</title>
        <authorList>
            <person name="Liao Y.-T."/>
            <person name="Sun X."/>
            <person name="Quintela I.A."/>
            <person name="Bridges D.F."/>
            <person name="Liu F."/>
            <person name="Zhang Y."/>
            <person name="Salvador A."/>
            <person name="Wu V.C.H."/>
        </authorList>
    </citation>
    <scope>NUCLEOTIDE SEQUENCE [LARGE SCALE GENOMIC DNA]</scope>
</reference>
<gene>
    <name evidence="1" type="ORF">vBEcoMRo157lw_00063</name>
</gene>
<accession>A0A494RH12</accession>
<evidence type="ECO:0000313" key="2">
    <source>
        <dbReference type="Proteomes" id="UP000294705"/>
    </source>
</evidence>
<sequence>MTIKVVVEVIGDVAEVKIDQEGVGFEVIRIENAKINHERVGSIETYSIEGNTVINQ</sequence>